<dbReference type="EMBL" id="FOIS01000004">
    <property type="protein sequence ID" value="SEW23971.1"/>
    <property type="molecule type" value="Genomic_DNA"/>
</dbReference>
<accession>A0A1I0QAB8</accession>
<evidence type="ECO:0000256" key="1">
    <source>
        <dbReference type="ARBA" id="ARBA00004496"/>
    </source>
</evidence>
<dbReference type="CDD" id="cd02440">
    <property type="entry name" value="AdoMet_MTases"/>
    <property type="match status" value="1"/>
</dbReference>
<dbReference type="RefSeq" id="WP_049992187.1">
    <property type="nucleotide sequence ID" value="NZ_FOIS01000004.1"/>
</dbReference>
<name>A0A1I0QAB8_9EURY</name>
<evidence type="ECO:0000313" key="11">
    <source>
        <dbReference type="EMBL" id="SEW23971.1"/>
    </source>
</evidence>
<evidence type="ECO:0000256" key="6">
    <source>
        <dbReference type="ARBA" id="ARBA00022679"/>
    </source>
</evidence>
<dbReference type="eggNOG" id="arCOG00976">
    <property type="taxonomic scope" value="Archaea"/>
</dbReference>
<evidence type="ECO:0000256" key="9">
    <source>
        <dbReference type="ARBA" id="ARBA00029295"/>
    </source>
</evidence>
<keyword evidence="6 11" id="KW-0808">Transferase</keyword>
<proteinExistence type="inferred from homology"/>
<dbReference type="Pfam" id="PF01135">
    <property type="entry name" value="PCMT"/>
    <property type="match status" value="1"/>
</dbReference>
<keyword evidence="4" id="KW-0963">Cytoplasm</keyword>
<gene>
    <name evidence="11" type="ORF">SAMN05216285_3301</name>
</gene>
<feature type="region of interest" description="Disordered" evidence="10">
    <location>
        <begin position="209"/>
        <end position="234"/>
    </location>
</feature>
<dbReference type="Gene3D" id="3.40.50.150">
    <property type="entry name" value="Vaccinia Virus protein VP39"/>
    <property type="match status" value="1"/>
</dbReference>
<comment type="subcellular location">
    <subcellularLocation>
        <location evidence="1">Cytoplasm</location>
    </subcellularLocation>
</comment>
<dbReference type="OrthoDB" id="194891at2157"/>
<dbReference type="EC" id="2.1.1.77" evidence="3"/>
<dbReference type="InterPro" id="IPR029063">
    <property type="entry name" value="SAM-dependent_MTases_sf"/>
</dbReference>
<evidence type="ECO:0000256" key="10">
    <source>
        <dbReference type="SAM" id="MobiDB-lite"/>
    </source>
</evidence>
<dbReference type="Proteomes" id="UP000183275">
    <property type="component" value="Unassembled WGS sequence"/>
</dbReference>
<dbReference type="GO" id="GO:0005737">
    <property type="term" value="C:cytoplasm"/>
    <property type="evidence" value="ECO:0007669"/>
    <property type="project" value="UniProtKB-SubCell"/>
</dbReference>
<reference evidence="12" key="1">
    <citation type="submission" date="2016-10" db="EMBL/GenBank/DDBJ databases">
        <authorList>
            <person name="Varghese N."/>
        </authorList>
    </citation>
    <scope>NUCLEOTIDE SEQUENCE [LARGE SCALE GENOMIC DNA]</scope>
    <source>
        <strain evidence="12">CGMCC 1.12284</strain>
    </source>
</reference>
<dbReference type="AlphaFoldDB" id="A0A1I0QAB8"/>
<evidence type="ECO:0000256" key="2">
    <source>
        <dbReference type="ARBA" id="ARBA00005369"/>
    </source>
</evidence>
<evidence type="ECO:0000256" key="8">
    <source>
        <dbReference type="ARBA" id="ARBA00025330"/>
    </source>
</evidence>
<keyword evidence="5 11" id="KW-0489">Methyltransferase</keyword>
<dbReference type="InterPro" id="IPR000682">
    <property type="entry name" value="PCMT"/>
</dbReference>
<comment type="similarity">
    <text evidence="2">Belongs to the methyltransferase superfamily. L-isoaspartyl/D-aspartyl protein methyltransferase family.</text>
</comment>
<keyword evidence="7" id="KW-0949">S-adenosyl-L-methionine</keyword>
<evidence type="ECO:0000256" key="4">
    <source>
        <dbReference type="ARBA" id="ARBA00022490"/>
    </source>
</evidence>
<comment type="function">
    <text evidence="8">Catalyzes the methyl esterification of L-isoaspartyl residues in peptides and proteins that result from spontaneous decomposition of normal L-aspartyl and L-asparaginyl residues. It plays a role in the repair and/or degradation of damaged proteins.</text>
</comment>
<evidence type="ECO:0000256" key="3">
    <source>
        <dbReference type="ARBA" id="ARBA00011890"/>
    </source>
</evidence>
<dbReference type="PANTHER" id="PTHR11579:SF0">
    <property type="entry name" value="PROTEIN-L-ISOASPARTATE(D-ASPARTATE) O-METHYLTRANSFERASE"/>
    <property type="match status" value="1"/>
</dbReference>
<dbReference type="STRING" id="1202768.SAMN05216285_3301"/>
<keyword evidence="12" id="KW-1185">Reference proteome</keyword>
<evidence type="ECO:0000256" key="5">
    <source>
        <dbReference type="ARBA" id="ARBA00022603"/>
    </source>
</evidence>
<protein>
    <recommendedName>
        <fullName evidence="3">protein-L-isoaspartate(D-aspartate) O-methyltransferase</fullName>
        <ecNumber evidence="3">2.1.1.77</ecNumber>
    </recommendedName>
</protein>
<dbReference type="GO" id="GO:0004719">
    <property type="term" value="F:protein-L-isoaspartate (D-aspartate) O-methyltransferase activity"/>
    <property type="evidence" value="ECO:0007669"/>
    <property type="project" value="UniProtKB-EC"/>
</dbReference>
<sequence length="260" mass="29015">MDPAVLREDMVDGLESAPKEVLADEAVSVAMRDVPRHEFLDDERSAYADREHEALGTRVLAPSTVARLFQALALEDDDAVLIVGAGIGYTAAVAAEIVGETSVHAVDISRPLVIEARRNLAEAGYEGVLVDRRDGENGLPEYAPFDRILLEAAAVEPPRALLDQLAADGRLVFPRGTQRQRLAAVSPDGEIDRFDPVAFDPLLVEGEQSGAVERNRMTREDRERAQRRAESRRGWEQDWIEWDEAIDRQSQPRSRRRRSR</sequence>
<dbReference type="GO" id="GO:0032259">
    <property type="term" value="P:methylation"/>
    <property type="evidence" value="ECO:0007669"/>
    <property type="project" value="UniProtKB-KW"/>
</dbReference>
<dbReference type="SUPFAM" id="SSF53335">
    <property type="entry name" value="S-adenosyl-L-methionine-dependent methyltransferases"/>
    <property type="match status" value="1"/>
</dbReference>
<evidence type="ECO:0000256" key="7">
    <source>
        <dbReference type="ARBA" id="ARBA00022691"/>
    </source>
</evidence>
<evidence type="ECO:0000313" key="12">
    <source>
        <dbReference type="Proteomes" id="UP000183275"/>
    </source>
</evidence>
<comment type="catalytic activity">
    <reaction evidence="9">
        <text>[protein]-L-isoaspartate + S-adenosyl-L-methionine = [protein]-L-isoaspartate alpha-methyl ester + S-adenosyl-L-homocysteine</text>
        <dbReference type="Rhea" id="RHEA:12705"/>
        <dbReference type="Rhea" id="RHEA-COMP:12143"/>
        <dbReference type="Rhea" id="RHEA-COMP:12144"/>
        <dbReference type="ChEBI" id="CHEBI:57856"/>
        <dbReference type="ChEBI" id="CHEBI:59789"/>
        <dbReference type="ChEBI" id="CHEBI:90596"/>
        <dbReference type="ChEBI" id="CHEBI:90598"/>
        <dbReference type="EC" id="2.1.1.77"/>
    </reaction>
</comment>
<feature type="compositionally biased region" description="Basic and acidic residues" evidence="10">
    <location>
        <begin position="213"/>
        <end position="234"/>
    </location>
</feature>
<organism evidence="11 12">
    <name type="scientific">Natrinema salifodinae</name>
    <dbReference type="NCBI Taxonomy" id="1202768"/>
    <lineage>
        <taxon>Archaea</taxon>
        <taxon>Methanobacteriati</taxon>
        <taxon>Methanobacteriota</taxon>
        <taxon>Stenosarchaea group</taxon>
        <taxon>Halobacteria</taxon>
        <taxon>Halobacteriales</taxon>
        <taxon>Natrialbaceae</taxon>
        <taxon>Natrinema</taxon>
    </lineage>
</organism>
<dbReference type="PANTHER" id="PTHR11579">
    <property type="entry name" value="PROTEIN-L-ISOASPARTATE O-METHYLTRANSFERASE"/>
    <property type="match status" value="1"/>
</dbReference>